<proteinExistence type="predicted"/>
<dbReference type="OMA" id="RNLVCEL"/>
<name>A0A401NI80_SCYTO</name>
<keyword evidence="2" id="KW-1185">Reference proteome</keyword>
<sequence length="77" mass="8600">MDSESQLNEHRSAILFELNSILSTTRNLVCELRTLVALTDREGGKLVQSQNKALSSLDIWKQLFAAVPSEDDTPILQ</sequence>
<accession>A0A401NI80</accession>
<dbReference type="EMBL" id="BFAA01004980">
    <property type="protein sequence ID" value="GCB60575.1"/>
    <property type="molecule type" value="Genomic_DNA"/>
</dbReference>
<evidence type="ECO:0008006" key="3">
    <source>
        <dbReference type="Google" id="ProtNLM"/>
    </source>
</evidence>
<evidence type="ECO:0000313" key="2">
    <source>
        <dbReference type="Proteomes" id="UP000288216"/>
    </source>
</evidence>
<reference evidence="1 2" key="1">
    <citation type="journal article" date="2018" name="Nat. Ecol. Evol.">
        <title>Shark genomes provide insights into elasmobranch evolution and the origin of vertebrates.</title>
        <authorList>
            <person name="Hara Y"/>
            <person name="Yamaguchi K"/>
            <person name="Onimaru K"/>
            <person name="Kadota M"/>
            <person name="Koyanagi M"/>
            <person name="Keeley SD"/>
            <person name="Tatsumi K"/>
            <person name="Tanaka K"/>
            <person name="Motone F"/>
            <person name="Kageyama Y"/>
            <person name="Nozu R"/>
            <person name="Adachi N"/>
            <person name="Nishimura O"/>
            <person name="Nakagawa R"/>
            <person name="Tanegashima C"/>
            <person name="Kiyatake I"/>
            <person name="Matsumoto R"/>
            <person name="Murakumo K"/>
            <person name="Nishida K"/>
            <person name="Terakita A"/>
            <person name="Kuratani S"/>
            <person name="Sato K"/>
            <person name="Hyodo S Kuraku.S."/>
        </authorList>
    </citation>
    <scope>NUCLEOTIDE SEQUENCE [LARGE SCALE GENOMIC DNA]</scope>
</reference>
<dbReference type="AlphaFoldDB" id="A0A401NI80"/>
<gene>
    <name evidence="1" type="ORF">scyTo_0011159</name>
</gene>
<dbReference type="OrthoDB" id="1906282at2759"/>
<protein>
    <recommendedName>
        <fullName evidence="3">DASH complex subunit DAD2</fullName>
    </recommendedName>
</protein>
<dbReference type="Proteomes" id="UP000288216">
    <property type="component" value="Unassembled WGS sequence"/>
</dbReference>
<organism evidence="1 2">
    <name type="scientific">Scyliorhinus torazame</name>
    <name type="common">Cloudy catshark</name>
    <name type="synonym">Catulus torazame</name>
    <dbReference type="NCBI Taxonomy" id="75743"/>
    <lineage>
        <taxon>Eukaryota</taxon>
        <taxon>Metazoa</taxon>
        <taxon>Chordata</taxon>
        <taxon>Craniata</taxon>
        <taxon>Vertebrata</taxon>
        <taxon>Chondrichthyes</taxon>
        <taxon>Elasmobranchii</taxon>
        <taxon>Galeomorphii</taxon>
        <taxon>Galeoidea</taxon>
        <taxon>Carcharhiniformes</taxon>
        <taxon>Scyliorhinidae</taxon>
        <taxon>Scyliorhinus</taxon>
    </lineage>
</organism>
<comment type="caution">
    <text evidence="1">The sequence shown here is derived from an EMBL/GenBank/DDBJ whole genome shotgun (WGS) entry which is preliminary data.</text>
</comment>
<evidence type="ECO:0000313" key="1">
    <source>
        <dbReference type="EMBL" id="GCB60575.1"/>
    </source>
</evidence>